<proteinExistence type="predicted"/>
<feature type="region of interest" description="Disordered" evidence="1">
    <location>
        <begin position="177"/>
        <end position="202"/>
    </location>
</feature>
<organism evidence="4">
    <name type="scientific">Verticillium alfalfae (strain VaMs.102 / ATCC MYA-4576 / FGSC 10136)</name>
    <name type="common">Verticillium wilt of alfalfa</name>
    <name type="synonym">Verticillium albo-atrum</name>
    <dbReference type="NCBI Taxonomy" id="526221"/>
    <lineage>
        <taxon>Eukaryota</taxon>
        <taxon>Fungi</taxon>
        <taxon>Dikarya</taxon>
        <taxon>Ascomycota</taxon>
        <taxon>Pezizomycotina</taxon>
        <taxon>Sordariomycetes</taxon>
        <taxon>Hypocreomycetidae</taxon>
        <taxon>Glomerellales</taxon>
        <taxon>Plectosphaerellaceae</taxon>
        <taxon>Verticillium</taxon>
    </lineage>
</organism>
<evidence type="ECO:0000256" key="2">
    <source>
        <dbReference type="SAM" id="SignalP"/>
    </source>
</evidence>
<dbReference type="GeneID" id="9530133"/>
<protein>
    <submittedName>
        <fullName evidence="3">Uncharacterized protein</fullName>
    </submittedName>
</protein>
<dbReference type="AlphaFoldDB" id="C9SHJ3"/>
<keyword evidence="4" id="KW-1185">Reference proteome</keyword>
<dbReference type="RefSeq" id="XP_003004919.1">
    <property type="nucleotide sequence ID" value="XM_003004873.1"/>
</dbReference>
<dbReference type="OMA" id="DARCASY"/>
<evidence type="ECO:0000313" key="4">
    <source>
        <dbReference type="Proteomes" id="UP000008698"/>
    </source>
</evidence>
<feature type="signal peptide" evidence="2">
    <location>
        <begin position="1"/>
        <end position="21"/>
    </location>
</feature>
<keyword evidence="2" id="KW-0732">Signal</keyword>
<dbReference type="HOGENOM" id="CLU_419764_0_0_1"/>
<evidence type="ECO:0000256" key="1">
    <source>
        <dbReference type="SAM" id="MobiDB-lite"/>
    </source>
</evidence>
<dbReference type="EMBL" id="DS985218">
    <property type="protein sequence ID" value="EEY18416.1"/>
    <property type="molecule type" value="Genomic_DNA"/>
</dbReference>
<dbReference type="Proteomes" id="UP000008698">
    <property type="component" value="Unassembled WGS sequence"/>
</dbReference>
<dbReference type="KEGG" id="val:VDBG_04525"/>
<name>C9SHJ3_VERA1</name>
<sequence length="663" mass="72820">MNLMNLLFYLLFTVFAGVLSGEVLDLGDLEQFSPRTDVKAPSLSGTTVWLSGKEGNGYDVSLSAETQSKIHGILEACGEVDDKCYQEVRQLLRNADLQIDGELERRGFVQFLSKTFKKVGSVFSFIAGVLISNWAMKQEKPTGMFVPHEIASQASKLKTAGVVVSADGTAVATITSTPDPTVLQGSQTPSVTPVTEPEGDSSSGDLVAFLDEDLASRIDEVMHRSQDCDDGRAFDRGDKMRRKRANGGFGKAICAAEAVAVMSQRGGPFNDLLLNNTAHLSFDFAETSWRRCPGGKWNLLFALAVNTLIENRPVNQNNRIEASLIRTEAPTASPTSCPDPESTPLLCGFGKETDDCDVKLPETLDDEPTCKDSEHQGCECNAPSESIENIASDEEQKSMIIIADLFESIGPPNSPKCEHDKLSEIPSNVFYSSKNKVSSRFCEQWDESTKLEMIVGASGEDRKAPVRGVAFPSKRRTPSLRIQATTPTAGVLMAKSGKVNVDCGIFDYAIEEKVVYSPKEPPMPDPITPAKTPLKVFPRFCFAADAFGDHGDIQPSMVRDYSSYPCYRSSEWPIKQGDKSTFRRWATVTNDVPYQFNIYWKHGCVSEGPDEAYSTDPFNSGKLDYKLCYDTMRDNYRKCNNGGVGGNIQIGCLVYEFKAQTVQ</sequence>
<accession>C9SHJ3</accession>
<feature type="chain" id="PRO_5003002051" evidence="2">
    <location>
        <begin position="22"/>
        <end position="663"/>
    </location>
</feature>
<evidence type="ECO:0000313" key="3">
    <source>
        <dbReference type="EMBL" id="EEY18416.1"/>
    </source>
</evidence>
<dbReference type="OrthoDB" id="1896086at2759"/>
<feature type="compositionally biased region" description="Polar residues" evidence="1">
    <location>
        <begin position="177"/>
        <end position="193"/>
    </location>
</feature>
<gene>
    <name evidence="3" type="ORF">VDBG_04525</name>
</gene>
<dbReference type="eggNOG" id="ENOG502SPKB">
    <property type="taxonomic scope" value="Eukaryota"/>
</dbReference>
<reference evidence="4" key="1">
    <citation type="journal article" date="2011" name="PLoS Pathog.">
        <title>Comparative genomics yields insights into niche adaptation of plant vascular wilt pathogens.</title>
        <authorList>
            <person name="Klosterman S.J."/>
            <person name="Subbarao K.V."/>
            <person name="Kang S."/>
            <person name="Veronese P."/>
            <person name="Gold S.E."/>
            <person name="Thomma B.P.H.J."/>
            <person name="Chen Z."/>
            <person name="Henrissat B."/>
            <person name="Lee Y.-H."/>
            <person name="Park J."/>
            <person name="Garcia-Pedrajas M.D."/>
            <person name="Barbara D.J."/>
            <person name="Anchieta A."/>
            <person name="de Jonge R."/>
            <person name="Santhanam P."/>
            <person name="Maruthachalam K."/>
            <person name="Atallah Z."/>
            <person name="Amyotte S.G."/>
            <person name="Paz Z."/>
            <person name="Inderbitzin P."/>
            <person name="Hayes R.J."/>
            <person name="Heiman D.I."/>
            <person name="Young S."/>
            <person name="Zeng Q."/>
            <person name="Engels R."/>
            <person name="Galagan J."/>
            <person name="Cuomo C.A."/>
            <person name="Dobinson K.F."/>
            <person name="Ma L.-J."/>
        </authorList>
    </citation>
    <scope>NUCLEOTIDE SEQUENCE [LARGE SCALE GENOMIC DNA]</scope>
    <source>
        <strain evidence="4">VaMs.102 / ATCC MYA-4576 / FGSC 10136</strain>
    </source>
</reference>